<dbReference type="EMBL" id="BOQL01000064">
    <property type="protein sequence ID" value="GIM76847.1"/>
    <property type="molecule type" value="Genomic_DNA"/>
</dbReference>
<comment type="caution">
    <text evidence="3">The sequence shown here is derived from an EMBL/GenBank/DDBJ whole genome shotgun (WGS) entry which is preliminary data.</text>
</comment>
<accession>A0A919SSV3</accession>
<evidence type="ECO:0000256" key="2">
    <source>
        <dbReference type="SAM" id="Phobius"/>
    </source>
</evidence>
<feature type="transmembrane region" description="Helical" evidence="2">
    <location>
        <begin position="223"/>
        <end position="243"/>
    </location>
</feature>
<evidence type="ECO:0000313" key="4">
    <source>
        <dbReference type="Proteomes" id="UP000681340"/>
    </source>
</evidence>
<sequence>MTSAGWIALGIAFFGAVCYAAGSILQSVGARRSTTTVRALGHPLYLLGLGLDILSFVGSMVALRELAVYLVESVLASSLAITVVAARIFLKARLRNRDVVAVVVSVVALTVLAMSAGPQDEVAASNGLRLALCSAAVGLAVIGWGTARISGSPGWVAALAGLSLGGAALAGRAMPMPEHGMENPGGMALGIVTEPLLWALLVFAVGGMLLYTHALQHGAVGPVTAVLWIAEVIAPSAVALLVMGDAVRSGWEVPALIAGLVTVGAAVLLAGASGHEQTAQPPEAVEAAPAPLAIAAAAQPAPKPHAERVIWWGAPPVWKPPQRAQAALATPATAQLGWHPPPRVAPIWTEPRRPDGDAVPVRPPEPTGPRQRPWYDMDPPVETEAPVTRQW</sequence>
<dbReference type="PANTHER" id="PTHR40761:SF1">
    <property type="entry name" value="CONSERVED INTEGRAL MEMBRANE ALANINE VALINE AND LEUCINE RICH PROTEIN-RELATED"/>
    <property type="match status" value="1"/>
</dbReference>
<feature type="transmembrane region" description="Helical" evidence="2">
    <location>
        <begin position="154"/>
        <end position="174"/>
    </location>
</feature>
<reference evidence="3" key="1">
    <citation type="submission" date="2021-03" db="EMBL/GenBank/DDBJ databases">
        <title>Whole genome shotgun sequence of Actinoplanes auranticolor NBRC 12245.</title>
        <authorList>
            <person name="Komaki H."/>
            <person name="Tamura T."/>
        </authorList>
    </citation>
    <scope>NUCLEOTIDE SEQUENCE</scope>
    <source>
        <strain evidence="3">NBRC 12245</strain>
    </source>
</reference>
<dbReference type="AlphaFoldDB" id="A0A919SSV3"/>
<gene>
    <name evidence="3" type="ORF">Aau02nite_72910</name>
</gene>
<evidence type="ECO:0000313" key="3">
    <source>
        <dbReference type="EMBL" id="GIM76847.1"/>
    </source>
</evidence>
<name>A0A919SSV3_9ACTN</name>
<protein>
    <submittedName>
        <fullName evidence="3">Uncharacterized protein</fullName>
    </submittedName>
</protein>
<keyword evidence="4" id="KW-1185">Reference proteome</keyword>
<keyword evidence="2" id="KW-0472">Membrane</keyword>
<feature type="transmembrane region" description="Helical" evidence="2">
    <location>
        <begin position="69"/>
        <end position="90"/>
    </location>
</feature>
<keyword evidence="2" id="KW-1133">Transmembrane helix</keyword>
<evidence type="ECO:0000256" key="1">
    <source>
        <dbReference type="SAM" id="MobiDB-lite"/>
    </source>
</evidence>
<feature type="transmembrane region" description="Helical" evidence="2">
    <location>
        <begin position="44"/>
        <end position="63"/>
    </location>
</feature>
<organism evidence="3 4">
    <name type="scientific">Actinoplanes auranticolor</name>
    <dbReference type="NCBI Taxonomy" id="47988"/>
    <lineage>
        <taxon>Bacteria</taxon>
        <taxon>Bacillati</taxon>
        <taxon>Actinomycetota</taxon>
        <taxon>Actinomycetes</taxon>
        <taxon>Micromonosporales</taxon>
        <taxon>Micromonosporaceae</taxon>
        <taxon>Actinoplanes</taxon>
    </lineage>
</organism>
<feature type="region of interest" description="Disordered" evidence="1">
    <location>
        <begin position="346"/>
        <end position="391"/>
    </location>
</feature>
<feature type="transmembrane region" description="Helical" evidence="2">
    <location>
        <begin position="186"/>
        <end position="211"/>
    </location>
</feature>
<dbReference type="RefSeq" id="WP_212993135.1">
    <property type="nucleotide sequence ID" value="NZ_BAABEA010000003.1"/>
</dbReference>
<feature type="transmembrane region" description="Helical" evidence="2">
    <location>
        <begin position="255"/>
        <end position="272"/>
    </location>
</feature>
<proteinExistence type="predicted"/>
<feature type="transmembrane region" description="Helical" evidence="2">
    <location>
        <begin position="6"/>
        <end position="24"/>
    </location>
</feature>
<feature type="transmembrane region" description="Helical" evidence="2">
    <location>
        <begin position="128"/>
        <end position="147"/>
    </location>
</feature>
<dbReference type="PANTHER" id="PTHR40761">
    <property type="entry name" value="CONSERVED INTEGRAL MEMBRANE ALANINE VALINE AND LEUCINE RICH PROTEIN-RELATED"/>
    <property type="match status" value="1"/>
</dbReference>
<keyword evidence="2" id="KW-0812">Transmembrane</keyword>
<dbReference type="Proteomes" id="UP000681340">
    <property type="component" value="Unassembled WGS sequence"/>
</dbReference>
<feature type="transmembrane region" description="Helical" evidence="2">
    <location>
        <begin position="99"/>
        <end position="116"/>
    </location>
</feature>